<evidence type="ECO:0000256" key="4">
    <source>
        <dbReference type="ARBA" id="ARBA00022553"/>
    </source>
</evidence>
<dbReference type="STRING" id="150146.SAMN05443667_105212"/>
<dbReference type="NCBIfam" id="NF003756">
    <property type="entry name" value="PRK05349.1"/>
    <property type="match status" value="1"/>
</dbReference>
<dbReference type="InterPro" id="IPR004338">
    <property type="entry name" value="NqrB/RnfD"/>
</dbReference>
<evidence type="ECO:0000256" key="6">
    <source>
        <dbReference type="ARBA" id="ARBA00022643"/>
    </source>
</evidence>
<dbReference type="EMBL" id="FNRD01000005">
    <property type="protein sequence ID" value="SEA55102.1"/>
    <property type="molecule type" value="Genomic_DNA"/>
</dbReference>
<feature type="transmembrane region" description="Helical" evidence="16">
    <location>
        <begin position="58"/>
        <end position="77"/>
    </location>
</feature>
<evidence type="ECO:0000256" key="11">
    <source>
        <dbReference type="ARBA" id="ARBA00023053"/>
    </source>
</evidence>
<keyword evidence="4 16" id="KW-0597">Phosphoprotein</keyword>
<dbReference type="GO" id="GO:0022904">
    <property type="term" value="P:respiratory electron transport chain"/>
    <property type="evidence" value="ECO:0007669"/>
    <property type="project" value="InterPro"/>
</dbReference>
<evidence type="ECO:0000256" key="17">
    <source>
        <dbReference type="PIRSR" id="PIRSR016055-50"/>
    </source>
</evidence>
<comment type="subcellular location">
    <subcellularLocation>
        <location evidence="16">Cell membrane</location>
        <topology evidence="16">Multi-pass membrane protein</topology>
    </subcellularLocation>
</comment>
<evidence type="ECO:0000256" key="7">
    <source>
        <dbReference type="ARBA" id="ARBA00022692"/>
    </source>
</evidence>
<dbReference type="GO" id="GO:0016655">
    <property type="term" value="F:oxidoreductase activity, acting on NAD(P)H, quinone or similar compound as acceptor"/>
    <property type="evidence" value="ECO:0007669"/>
    <property type="project" value="UniProtKB-UniRule"/>
</dbReference>
<comment type="function">
    <text evidence="16">NQR complex catalyzes the reduction of ubiquinone-1 to ubiquinol by two successive reactions, coupled with the transport of Na(+) ions from the cytoplasm to the periplasm. NqrA to NqrE are probably involved in the second step, the conversion of ubisemiquinone to ubiquinol.</text>
</comment>
<dbReference type="RefSeq" id="WP_091088322.1">
    <property type="nucleotide sequence ID" value="NZ_FNRD01000005.1"/>
</dbReference>
<evidence type="ECO:0000256" key="9">
    <source>
        <dbReference type="ARBA" id="ARBA00022989"/>
    </source>
</evidence>
<feature type="transmembrane region" description="Helical" evidence="16">
    <location>
        <begin position="354"/>
        <end position="374"/>
    </location>
</feature>
<feature type="transmembrane region" description="Helical" evidence="16">
    <location>
        <begin position="239"/>
        <end position="264"/>
    </location>
</feature>
<keyword evidence="7 16" id="KW-0812">Transmembrane</keyword>
<evidence type="ECO:0000313" key="18">
    <source>
        <dbReference type="EMBL" id="SEA55102.1"/>
    </source>
</evidence>
<comment type="subunit">
    <text evidence="16">Composed of six subunits; NqrA, NqrB, NqrC, NqrD, NqrE and NqrF.</text>
</comment>
<keyword evidence="12 16" id="KW-0406">Ion transport</keyword>
<protein>
    <recommendedName>
        <fullName evidence="16">Na(+)-translocating NADH-quinone reductase subunit B</fullName>
        <shortName evidence="16">Na(+)-NQR subunit B</shortName>
        <shortName evidence="16">Na(+)-translocating NQR subunit B</shortName>
        <ecNumber evidence="16">7.2.1.1</ecNumber>
    </recommendedName>
    <alternativeName>
        <fullName evidence="16">NQR complex subunit B</fullName>
    </alternativeName>
    <alternativeName>
        <fullName evidence="16">NQR-1 subunit B</fullName>
    </alternativeName>
</protein>
<dbReference type="NCBIfam" id="TIGR01937">
    <property type="entry name" value="nqrB"/>
    <property type="match status" value="1"/>
</dbReference>
<accession>A0A1H4C4T3</accession>
<feature type="transmembrane region" description="Helical" evidence="16">
    <location>
        <begin position="133"/>
        <end position="163"/>
    </location>
</feature>
<evidence type="ECO:0000256" key="2">
    <source>
        <dbReference type="ARBA" id="ARBA00022475"/>
    </source>
</evidence>
<dbReference type="GO" id="GO:0055085">
    <property type="term" value="P:transmembrane transport"/>
    <property type="evidence" value="ECO:0007669"/>
    <property type="project" value="InterPro"/>
</dbReference>
<evidence type="ECO:0000256" key="13">
    <source>
        <dbReference type="ARBA" id="ARBA00023075"/>
    </source>
</evidence>
<dbReference type="HAMAP" id="MF_00426">
    <property type="entry name" value="NqrB"/>
    <property type="match status" value="1"/>
</dbReference>
<dbReference type="PIRSF" id="PIRSF016055">
    <property type="entry name" value="NADH-UbQ_OxRdtase_B_su"/>
    <property type="match status" value="1"/>
</dbReference>
<keyword evidence="15 16" id="KW-0739">Sodium transport</keyword>
<evidence type="ECO:0000256" key="8">
    <source>
        <dbReference type="ARBA" id="ARBA00022967"/>
    </source>
</evidence>
<keyword evidence="3" id="KW-0997">Cell inner membrane</keyword>
<evidence type="ECO:0000256" key="15">
    <source>
        <dbReference type="ARBA" id="ARBA00023201"/>
    </source>
</evidence>
<dbReference type="PANTHER" id="PTHR30578:SF1">
    <property type="entry name" value="NA(+)-TRANSLOCATING NADH-QUINONE REDUCTASE SUBUNIT B"/>
    <property type="match status" value="1"/>
</dbReference>
<dbReference type="GO" id="GO:0006814">
    <property type="term" value="P:sodium ion transport"/>
    <property type="evidence" value="ECO:0007669"/>
    <property type="project" value="UniProtKB-UniRule"/>
</dbReference>
<evidence type="ECO:0000256" key="16">
    <source>
        <dbReference type="HAMAP-Rule" id="MF_00426"/>
    </source>
</evidence>
<evidence type="ECO:0000256" key="5">
    <source>
        <dbReference type="ARBA" id="ARBA00022630"/>
    </source>
</evidence>
<sequence>MKPLRNLLNNLKPNFEKGGKLEKFYPAFDAFETFLFVPNHTTKSKGTHVRDAIDLKRTMILVVLSLVPCLLFGMWNIGYQHHHAFGITNVSLMDNFVFGAIKVLPLIIVSYGAGLTTEFIFAIIRKHTINEGFLVSGMLIPLIMPIDVPLWMLAVATIFAVIIGKEVFGGTGMNILNPALTARAFLFFAYPSKMSGNEVWINTSTDKGQAVVDAYSGATPLGDAAAGFADKIPSMMESFIGIIPGSVGETSTLACLIGAGILLYTGIGSWRIMASVFAGGFLMAVIFNFFGLNTLMQISPLHHLVLGGFAFGAIFMATDPVSATQTNTGKYIYGFLIGLLAILFRVFNPAYPEGMMLAILFMNVMAPLIDHYVVEANIKRRLKRVNPIHNQNG</sequence>
<feature type="transmembrane region" description="Helical" evidence="16">
    <location>
        <begin position="97"/>
        <end position="121"/>
    </location>
</feature>
<name>A0A1H4C4T3_9FLAO</name>
<keyword evidence="1 16" id="KW-0813">Transport</keyword>
<keyword evidence="9 16" id="KW-1133">Transmembrane helix</keyword>
<dbReference type="PANTHER" id="PTHR30578">
    <property type="entry name" value="ELECTRON TRANSPORT COMPLEX PROTEIN RNFD"/>
    <property type="match status" value="1"/>
</dbReference>
<dbReference type="GO" id="GO:0010181">
    <property type="term" value="F:FMN binding"/>
    <property type="evidence" value="ECO:0007669"/>
    <property type="project" value="InterPro"/>
</dbReference>
<keyword evidence="2 16" id="KW-1003">Cell membrane</keyword>
<dbReference type="Pfam" id="PF03116">
    <property type="entry name" value="NQR2_RnfD_RnfE"/>
    <property type="match status" value="1"/>
</dbReference>
<keyword evidence="11 16" id="KW-0915">Sodium</keyword>
<dbReference type="EC" id="7.2.1.1" evidence="16"/>
<keyword evidence="6 16" id="KW-0288">FMN</keyword>
<evidence type="ECO:0000313" key="19">
    <source>
        <dbReference type="Proteomes" id="UP000198951"/>
    </source>
</evidence>
<evidence type="ECO:0000256" key="12">
    <source>
        <dbReference type="ARBA" id="ARBA00023065"/>
    </source>
</evidence>
<dbReference type="OrthoDB" id="9776359at2"/>
<evidence type="ECO:0000256" key="1">
    <source>
        <dbReference type="ARBA" id="ARBA00022448"/>
    </source>
</evidence>
<reference evidence="19" key="1">
    <citation type="submission" date="2016-10" db="EMBL/GenBank/DDBJ databases">
        <authorList>
            <person name="Varghese N."/>
            <person name="Submissions S."/>
        </authorList>
    </citation>
    <scope>NUCLEOTIDE SEQUENCE [LARGE SCALE GENOMIC DNA]</scope>
    <source>
        <strain evidence="19">DSM 22376</strain>
    </source>
</reference>
<keyword evidence="10 16" id="KW-0520">NAD</keyword>
<keyword evidence="19" id="KW-1185">Reference proteome</keyword>
<feature type="modified residue" description="FMN phosphoryl threonine" evidence="16 17">
    <location>
        <position position="219"/>
    </location>
</feature>
<dbReference type="InterPro" id="IPR010966">
    <property type="entry name" value="NqrB"/>
</dbReference>
<feature type="transmembrane region" description="Helical" evidence="16">
    <location>
        <begin position="331"/>
        <end position="348"/>
    </location>
</feature>
<dbReference type="Proteomes" id="UP000198951">
    <property type="component" value="Unassembled WGS sequence"/>
</dbReference>
<comment type="cofactor">
    <cofactor evidence="16 17">
        <name>FMN</name>
        <dbReference type="ChEBI" id="CHEBI:58210"/>
    </cofactor>
</comment>
<feature type="transmembrane region" description="Helical" evidence="16">
    <location>
        <begin position="301"/>
        <end position="319"/>
    </location>
</feature>
<comment type="catalytic activity">
    <reaction evidence="16">
        <text>a ubiquinone + n Na(+)(in) + NADH + H(+) = a ubiquinol + n Na(+)(out) + NAD(+)</text>
        <dbReference type="Rhea" id="RHEA:47748"/>
        <dbReference type="Rhea" id="RHEA-COMP:9565"/>
        <dbReference type="Rhea" id="RHEA-COMP:9566"/>
        <dbReference type="ChEBI" id="CHEBI:15378"/>
        <dbReference type="ChEBI" id="CHEBI:16389"/>
        <dbReference type="ChEBI" id="CHEBI:17976"/>
        <dbReference type="ChEBI" id="CHEBI:29101"/>
        <dbReference type="ChEBI" id="CHEBI:57540"/>
        <dbReference type="ChEBI" id="CHEBI:57945"/>
        <dbReference type="EC" id="7.2.1.1"/>
    </reaction>
</comment>
<evidence type="ECO:0000256" key="10">
    <source>
        <dbReference type="ARBA" id="ARBA00023027"/>
    </source>
</evidence>
<evidence type="ECO:0000256" key="14">
    <source>
        <dbReference type="ARBA" id="ARBA00023136"/>
    </source>
</evidence>
<keyword evidence="14 16" id="KW-0472">Membrane</keyword>
<keyword evidence="5 16" id="KW-0285">Flavoprotein</keyword>
<keyword evidence="8 16" id="KW-1278">Translocase</keyword>
<feature type="transmembrane region" description="Helical" evidence="16">
    <location>
        <begin position="276"/>
        <end position="295"/>
    </location>
</feature>
<comment type="similarity">
    <text evidence="16">Belongs to the NqrB/RnfD family.</text>
</comment>
<dbReference type="GO" id="GO:0005886">
    <property type="term" value="C:plasma membrane"/>
    <property type="evidence" value="ECO:0007669"/>
    <property type="project" value="UniProtKB-SubCell"/>
</dbReference>
<gene>
    <name evidence="16" type="primary">nqrB</name>
    <name evidence="18" type="ORF">SAMN05443667_105212</name>
</gene>
<evidence type="ECO:0000256" key="3">
    <source>
        <dbReference type="ARBA" id="ARBA00022519"/>
    </source>
</evidence>
<keyword evidence="13 16" id="KW-0830">Ubiquinone</keyword>
<dbReference type="AlphaFoldDB" id="A0A1H4C4T3"/>
<proteinExistence type="inferred from homology"/>
<organism evidence="18 19">
    <name type="scientific">Flavobacterium gillisiae</name>
    <dbReference type="NCBI Taxonomy" id="150146"/>
    <lineage>
        <taxon>Bacteria</taxon>
        <taxon>Pseudomonadati</taxon>
        <taxon>Bacteroidota</taxon>
        <taxon>Flavobacteriia</taxon>
        <taxon>Flavobacteriales</taxon>
        <taxon>Flavobacteriaceae</taxon>
        <taxon>Flavobacterium</taxon>
    </lineage>
</organism>